<evidence type="ECO:0000313" key="2">
    <source>
        <dbReference type="Proteomes" id="UP000261905"/>
    </source>
</evidence>
<dbReference type="AlphaFoldDB" id="A0A371PNP9"/>
<keyword evidence="2" id="KW-1185">Reference proteome</keyword>
<name>A0A371PNP9_9BACL</name>
<organism evidence="1 2">
    <name type="scientific">Paenibacillus paeoniae</name>
    <dbReference type="NCBI Taxonomy" id="2292705"/>
    <lineage>
        <taxon>Bacteria</taxon>
        <taxon>Bacillati</taxon>
        <taxon>Bacillota</taxon>
        <taxon>Bacilli</taxon>
        <taxon>Bacillales</taxon>
        <taxon>Paenibacillaceae</taxon>
        <taxon>Paenibacillus</taxon>
    </lineage>
</organism>
<sequence>MGTTDEIAASVIWLCSDASSFITGNELVIDGGRTTGE</sequence>
<protein>
    <submittedName>
        <fullName evidence="1">SDR family NAD(P)-dependent oxidoreductase</fullName>
    </submittedName>
</protein>
<dbReference type="Pfam" id="PF13561">
    <property type="entry name" value="adh_short_C2"/>
    <property type="match status" value="1"/>
</dbReference>
<accession>A0A371PNP9</accession>
<reference evidence="1 2" key="1">
    <citation type="submission" date="2018-08" db="EMBL/GenBank/DDBJ databases">
        <title>Paenibacillus sp. M4BSY-1, whole genome shotgun sequence.</title>
        <authorList>
            <person name="Tuo L."/>
        </authorList>
    </citation>
    <scope>NUCLEOTIDE SEQUENCE [LARGE SCALE GENOMIC DNA]</scope>
    <source>
        <strain evidence="1 2">M4BSY-1</strain>
    </source>
</reference>
<gene>
    <name evidence="1" type="ORF">DX130_03265</name>
</gene>
<comment type="caution">
    <text evidence="1">The sequence shown here is derived from an EMBL/GenBank/DDBJ whole genome shotgun (WGS) entry which is preliminary data.</text>
</comment>
<evidence type="ECO:0000313" key="1">
    <source>
        <dbReference type="EMBL" id="REK77820.1"/>
    </source>
</evidence>
<dbReference type="SUPFAM" id="SSF51735">
    <property type="entry name" value="NAD(P)-binding Rossmann-fold domains"/>
    <property type="match status" value="1"/>
</dbReference>
<dbReference type="Proteomes" id="UP000261905">
    <property type="component" value="Unassembled WGS sequence"/>
</dbReference>
<dbReference type="InterPro" id="IPR002347">
    <property type="entry name" value="SDR_fam"/>
</dbReference>
<proteinExistence type="predicted"/>
<dbReference type="EMBL" id="QUBQ01000001">
    <property type="protein sequence ID" value="REK77820.1"/>
    <property type="molecule type" value="Genomic_DNA"/>
</dbReference>
<dbReference type="InterPro" id="IPR036291">
    <property type="entry name" value="NAD(P)-bd_dom_sf"/>
</dbReference>
<dbReference type="OrthoDB" id="9803333at2"/>
<dbReference type="Gene3D" id="3.40.50.720">
    <property type="entry name" value="NAD(P)-binding Rossmann-like Domain"/>
    <property type="match status" value="1"/>
</dbReference>